<dbReference type="Pfam" id="PF00126">
    <property type="entry name" value="HTH_1"/>
    <property type="match status" value="1"/>
</dbReference>
<dbReference type="PANTHER" id="PTHR30419">
    <property type="entry name" value="HTH-TYPE TRANSCRIPTIONAL REGULATOR YBHD"/>
    <property type="match status" value="1"/>
</dbReference>
<dbReference type="Pfam" id="PF03466">
    <property type="entry name" value="LysR_substrate"/>
    <property type="match status" value="1"/>
</dbReference>
<sequence length="302" mass="32759">MLHSRLLQYIDEVARLGSIRAAGARLHVAPSAINRQILLLEAELGQPLFDRLPRGMRPTPAGEALLAHVRRTLQQYRETVADIRDLHALGSGEVVIATMTGLASSVVATAAAAFRARHPRVRISIRTMTTRDILRAVEASEADLGLGFNVPPSAHLEVCWQMNTRLGVVVAPHHPLAGADPIPLAQCPPYPLIFADRSMVIHGIVAEAFAKAGLDIEPAFHTNSIETMKRLAASGDAIAFLSEFDIAEEIRDGRLVFRPVRDAFSNNVVSLVRREKHGHGLASLLLAEDIVGALTHAQTPRP</sequence>
<dbReference type="STRING" id="112413.SAMN05421854_111133"/>
<evidence type="ECO:0000256" key="1">
    <source>
        <dbReference type="ARBA" id="ARBA00009437"/>
    </source>
</evidence>
<keyword evidence="2" id="KW-0805">Transcription regulation</keyword>
<dbReference type="Proteomes" id="UP000199137">
    <property type="component" value="Unassembled WGS sequence"/>
</dbReference>
<keyword evidence="4" id="KW-0804">Transcription</keyword>
<keyword evidence="3 6" id="KW-0238">DNA-binding</keyword>
<dbReference type="GO" id="GO:0003677">
    <property type="term" value="F:DNA binding"/>
    <property type="evidence" value="ECO:0007669"/>
    <property type="project" value="UniProtKB-KW"/>
</dbReference>
<dbReference type="InterPro" id="IPR050950">
    <property type="entry name" value="HTH-type_LysR_regulators"/>
</dbReference>
<dbReference type="PANTHER" id="PTHR30419:SF2">
    <property type="entry name" value="LYSR FAMILY TRANSCRIPTIONAL REGULATOR"/>
    <property type="match status" value="1"/>
</dbReference>
<dbReference type="InterPro" id="IPR036390">
    <property type="entry name" value="WH_DNA-bd_sf"/>
</dbReference>
<evidence type="ECO:0000256" key="4">
    <source>
        <dbReference type="ARBA" id="ARBA00023163"/>
    </source>
</evidence>
<dbReference type="EMBL" id="FOWC01000011">
    <property type="protein sequence ID" value="SFQ37564.1"/>
    <property type="molecule type" value="Genomic_DNA"/>
</dbReference>
<reference evidence="7" key="1">
    <citation type="submission" date="2016-10" db="EMBL/GenBank/DDBJ databases">
        <authorList>
            <person name="Varghese N."/>
            <person name="Submissions S."/>
        </authorList>
    </citation>
    <scope>NUCLEOTIDE SEQUENCE [LARGE SCALE GENOMIC DNA]</scope>
    <source>
        <strain evidence="7">DSM 44637</strain>
    </source>
</reference>
<dbReference type="RefSeq" id="WP_093575885.1">
    <property type="nucleotide sequence ID" value="NZ_FOWC01000011.1"/>
</dbReference>
<dbReference type="InterPro" id="IPR005119">
    <property type="entry name" value="LysR_subst-bd"/>
</dbReference>
<evidence type="ECO:0000313" key="6">
    <source>
        <dbReference type="EMBL" id="SFQ37564.1"/>
    </source>
</evidence>
<organism evidence="6 7">
    <name type="scientific">Amycolatopsis rubida</name>
    <dbReference type="NCBI Taxonomy" id="112413"/>
    <lineage>
        <taxon>Bacteria</taxon>
        <taxon>Bacillati</taxon>
        <taxon>Actinomycetota</taxon>
        <taxon>Actinomycetes</taxon>
        <taxon>Pseudonocardiales</taxon>
        <taxon>Pseudonocardiaceae</taxon>
        <taxon>Amycolatopsis</taxon>
    </lineage>
</organism>
<dbReference type="SUPFAM" id="SSF53850">
    <property type="entry name" value="Periplasmic binding protein-like II"/>
    <property type="match status" value="1"/>
</dbReference>
<gene>
    <name evidence="6" type="ORF">SAMN05421854_111133</name>
</gene>
<dbReference type="InterPro" id="IPR036388">
    <property type="entry name" value="WH-like_DNA-bd_sf"/>
</dbReference>
<protein>
    <submittedName>
        <fullName evidence="6">DNA-binding transcriptional regulator, LysR family</fullName>
    </submittedName>
</protein>
<dbReference type="GO" id="GO:0003700">
    <property type="term" value="F:DNA-binding transcription factor activity"/>
    <property type="evidence" value="ECO:0007669"/>
    <property type="project" value="InterPro"/>
</dbReference>
<dbReference type="GO" id="GO:0005829">
    <property type="term" value="C:cytosol"/>
    <property type="evidence" value="ECO:0007669"/>
    <property type="project" value="TreeGrafter"/>
</dbReference>
<name>A0A1I5Y088_9PSEU</name>
<evidence type="ECO:0000259" key="5">
    <source>
        <dbReference type="PROSITE" id="PS50931"/>
    </source>
</evidence>
<evidence type="ECO:0000256" key="2">
    <source>
        <dbReference type="ARBA" id="ARBA00023015"/>
    </source>
</evidence>
<dbReference type="InterPro" id="IPR000847">
    <property type="entry name" value="LysR_HTH_N"/>
</dbReference>
<evidence type="ECO:0000313" key="7">
    <source>
        <dbReference type="Proteomes" id="UP000199137"/>
    </source>
</evidence>
<proteinExistence type="inferred from homology"/>
<dbReference type="Gene3D" id="3.40.190.290">
    <property type="match status" value="1"/>
</dbReference>
<dbReference type="OrthoDB" id="8417889at2"/>
<dbReference type="AlphaFoldDB" id="A0A1I5Y088"/>
<dbReference type="Gene3D" id="1.10.10.10">
    <property type="entry name" value="Winged helix-like DNA-binding domain superfamily/Winged helix DNA-binding domain"/>
    <property type="match status" value="1"/>
</dbReference>
<comment type="similarity">
    <text evidence="1">Belongs to the LysR transcriptional regulatory family.</text>
</comment>
<accession>A0A1I5Y088</accession>
<dbReference type="PROSITE" id="PS50931">
    <property type="entry name" value="HTH_LYSR"/>
    <property type="match status" value="1"/>
</dbReference>
<feature type="domain" description="HTH lysR-type" evidence="5">
    <location>
        <begin position="1"/>
        <end position="59"/>
    </location>
</feature>
<dbReference type="SUPFAM" id="SSF46785">
    <property type="entry name" value="Winged helix' DNA-binding domain"/>
    <property type="match status" value="1"/>
</dbReference>
<evidence type="ECO:0000256" key="3">
    <source>
        <dbReference type="ARBA" id="ARBA00023125"/>
    </source>
</evidence>